<name>A0A2T3J7Q1_9GAMM</name>
<protein>
    <recommendedName>
        <fullName evidence="3">CcgAII protein</fullName>
    </recommendedName>
</protein>
<proteinExistence type="predicted"/>
<accession>A0A2T3J7Q1</accession>
<evidence type="ECO:0000313" key="1">
    <source>
        <dbReference type="EMBL" id="PSU44780.1"/>
    </source>
</evidence>
<organism evidence="1 2">
    <name type="scientific">Photobacterium frigidiphilum</name>
    <dbReference type="NCBI Taxonomy" id="264736"/>
    <lineage>
        <taxon>Bacteria</taxon>
        <taxon>Pseudomonadati</taxon>
        <taxon>Pseudomonadota</taxon>
        <taxon>Gammaproteobacteria</taxon>
        <taxon>Vibrionales</taxon>
        <taxon>Vibrionaceae</taxon>
        <taxon>Photobacterium</taxon>
    </lineage>
</organism>
<evidence type="ECO:0000313" key="2">
    <source>
        <dbReference type="Proteomes" id="UP000240987"/>
    </source>
</evidence>
<dbReference type="RefSeq" id="WP_107245318.1">
    <property type="nucleotide sequence ID" value="NZ_PYMJ01000042.1"/>
</dbReference>
<dbReference type="Proteomes" id="UP000240987">
    <property type="component" value="Unassembled WGS sequence"/>
</dbReference>
<sequence>MSMEALAATVEKIAKQASNRCGLSHDVYVTLFSEMIESEFKQTEDDIYKKIIEIARKHDYATRDERDQYQQEMADDGYCCHGLDEMTCPCGCFE</sequence>
<keyword evidence="2" id="KW-1185">Reference proteome</keyword>
<reference evidence="1 2" key="1">
    <citation type="submission" date="2018-01" db="EMBL/GenBank/DDBJ databases">
        <title>Whole genome sequencing of Histamine producing bacteria.</title>
        <authorList>
            <person name="Butler K."/>
        </authorList>
    </citation>
    <scope>NUCLEOTIDE SEQUENCE [LARGE SCALE GENOMIC DNA]</scope>
    <source>
        <strain evidence="1 2">JCM 12947</strain>
    </source>
</reference>
<dbReference type="OrthoDB" id="8969741at2"/>
<comment type="caution">
    <text evidence="1">The sequence shown here is derived from an EMBL/GenBank/DDBJ whole genome shotgun (WGS) entry which is preliminary data.</text>
</comment>
<dbReference type="AlphaFoldDB" id="A0A2T3J7Q1"/>
<dbReference type="EMBL" id="PYMJ01000042">
    <property type="protein sequence ID" value="PSU44780.1"/>
    <property type="molecule type" value="Genomic_DNA"/>
</dbReference>
<evidence type="ECO:0008006" key="3">
    <source>
        <dbReference type="Google" id="ProtNLM"/>
    </source>
</evidence>
<gene>
    <name evidence="1" type="ORF">C9J12_25620</name>
</gene>